<feature type="region of interest" description="Disordered" evidence="6">
    <location>
        <begin position="303"/>
        <end position="326"/>
    </location>
</feature>
<feature type="domain" description="T-box" evidence="7">
    <location>
        <begin position="100"/>
        <end position="296"/>
    </location>
</feature>
<evidence type="ECO:0000256" key="2">
    <source>
        <dbReference type="ARBA" id="ARBA00023125"/>
    </source>
</evidence>
<evidence type="ECO:0000256" key="6">
    <source>
        <dbReference type="SAM" id="MobiDB-lite"/>
    </source>
</evidence>
<evidence type="ECO:0000256" key="3">
    <source>
        <dbReference type="ARBA" id="ARBA00023163"/>
    </source>
</evidence>
<dbReference type="AlphaFoldDB" id="A0A1I7SZ96"/>
<dbReference type="PANTHER" id="PTHR11267">
    <property type="entry name" value="T-BOX PROTEIN-RELATED"/>
    <property type="match status" value="1"/>
</dbReference>
<keyword evidence="1" id="KW-0805">Transcription regulation</keyword>
<dbReference type="PANTHER" id="PTHR11267:SF204">
    <property type="entry name" value="SPADETAIL"/>
    <property type="match status" value="1"/>
</dbReference>
<dbReference type="GO" id="GO:0000978">
    <property type="term" value="F:RNA polymerase II cis-regulatory region sequence-specific DNA binding"/>
    <property type="evidence" value="ECO:0007669"/>
    <property type="project" value="InterPro"/>
</dbReference>
<dbReference type="PRINTS" id="PR00937">
    <property type="entry name" value="TBOX"/>
</dbReference>
<dbReference type="GO" id="GO:0001708">
    <property type="term" value="P:cell fate specification"/>
    <property type="evidence" value="ECO:0007669"/>
    <property type="project" value="TreeGrafter"/>
</dbReference>
<keyword evidence="2 5" id="KW-0238">DNA-binding</keyword>
<accession>A0A1I7SZ96</accession>
<dbReference type="GO" id="GO:0005634">
    <property type="term" value="C:nucleus"/>
    <property type="evidence" value="ECO:0007669"/>
    <property type="project" value="UniProtKB-SubCell"/>
</dbReference>
<comment type="caution">
    <text evidence="5">Lacks conserved residue(s) required for the propagation of feature annotation.</text>
</comment>
<keyword evidence="3" id="KW-0804">Transcription</keyword>
<organism evidence="8 9">
    <name type="scientific">Caenorhabditis tropicalis</name>
    <dbReference type="NCBI Taxonomy" id="1561998"/>
    <lineage>
        <taxon>Eukaryota</taxon>
        <taxon>Metazoa</taxon>
        <taxon>Ecdysozoa</taxon>
        <taxon>Nematoda</taxon>
        <taxon>Chromadorea</taxon>
        <taxon>Rhabditida</taxon>
        <taxon>Rhabditina</taxon>
        <taxon>Rhabditomorpha</taxon>
        <taxon>Rhabditoidea</taxon>
        <taxon>Rhabditidae</taxon>
        <taxon>Peloderinae</taxon>
        <taxon>Caenorhabditis</taxon>
    </lineage>
</organism>
<proteinExistence type="predicted"/>
<dbReference type="SUPFAM" id="SSF49417">
    <property type="entry name" value="p53-like transcription factors"/>
    <property type="match status" value="1"/>
</dbReference>
<keyword evidence="8" id="KW-1185">Reference proteome</keyword>
<keyword evidence="4 5" id="KW-0539">Nucleus</keyword>
<comment type="subcellular location">
    <subcellularLocation>
        <location evidence="5">Nucleus</location>
    </subcellularLocation>
</comment>
<dbReference type="SMART" id="SM00425">
    <property type="entry name" value="TBOX"/>
    <property type="match status" value="1"/>
</dbReference>
<evidence type="ECO:0000256" key="1">
    <source>
        <dbReference type="ARBA" id="ARBA00023015"/>
    </source>
</evidence>
<dbReference type="Gene3D" id="2.60.40.820">
    <property type="entry name" value="Transcription factor, T-box"/>
    <property type="match status" value="1"/>
</dbReference>
<dbReference type="PROSITE" id="PS50252">
    <property type="entry name" value="TBOX_3"/>
    <property type="match status" value="1"/>
</dbReference>
<name>A0A1I7SZ96_9PELO</name>
<evidence type="ECO:0000259" key="7">
    <source>
        <dbReference type="PROSITE" id="PS50252"/>
    </source>
</evidence>
<dbReference type="InterPro" id="IPR036960">
    <property type="entry name" value="T-box_sf"/>
</dbReference>
<evidence type="ECO:0000313" key="8">
    <source>
        <dbReference type="Proteomes" id="UP000095282"/>
    </source>
</evidence>
<evidence type="ECO:0000256" key="4">
    <source>
        <dbReference type="ARBA" id="ARBA00023242"/>
    </source>
</evidence>
<dbReference type="InterPro" id="IPR008967">
    <property type="entry name" value="p53-like_TF_DNA-bd_sf"/>
</dbReference>
<evidence type="ECO:0000256" key="5">
    <source>
        <dbReference type="PROSITE-ProRule" id="PRU00201"/>
    </source>
</evidence>
<reference evidence="9" key="1">
    <citation type="submission" date="2016-11" db="UniProtKB">
        <authorList>
            <consortium name="WormBaseParasite"/>
        </authorList>
    </citation>
    <scope>IDENTIFICATION</scope>
</reference>
<dbReference type="InterPro" id="IPR001699">
    <property type="entry name" value="TF_T-box"/>
</dbReference>
<dbReference type="STRING" id="1561998.A0A1I7SZ96"/>
<dbReference type="Proteomes" id="UP000095282">
    <property type="component" value="Unplaced"/>
</dbReference>
<dbReference type="Pfam" id="PF00907">
    <property type="entry name" value="T-box"/>
    <property type="match status" value="1"/>
</dbReference>
<sequence>MNNYAQTSNGATQQSGEYDMAMSYNLWQQQYNQQFYHPMNAYEAPIVGYYPHGQYGQVAAAPLSTGPPAFIHSPSNDNQVIANQIVTSNQTPTAPPDVTLESHKDWKKLHEQTNEMMVTNAGRELFPIPQYKIRNLDESKMYVLGLKLRLQENAYLERRGDKWRAARKTFIGVEDSNEIFLESHSGSDLMRQSVLFEYAKLYNVGNERKKEAATKKPKVEKEIPTKGRRFIRTTRKMKVQTNCRYIPELTIYEDCGNGVLNKIHSYVFEETEFIVVTKYNNQTIRQLKSSWNKFVRFDIKEKAKDSEKENQLPPAHQQIASNSLKN</sequence>
<dbReference type="eggNOG" id="KOG3585">
    <property type="taxonomic scope" value="Eukaryota"/>
</dbReference>
<protein>
    <submittedName>
        <fullName evidence="9">T-box domain-containing protein</fullName>
    </submittedName>
</protein>
<dbReference type="InterPro" id="IPR046360">
    <property type="entry name" value="T-box_DNA-bd"/>
</dbReference>
<dbReference type="GO" id="GO:0000785">
    <property type="term" value="C:chromatin"/>
    <property type="evidence" value="ECO:0007669"/>
    <property type="project" value="TreeGrafter"/>
</dbReference>
<dbReference type="GO" id="GO:0045893">
    <property type="term" value="P:positive regulation of DNA-templated transcription"/>
    <property type="evidence" value="ECO:0007669"/>
    <property type="project" value="InterPro"/>
</dbReference>
<dbReference type="GO" id="GO:0000981">
    <property type="term" value="F:DNA-binding transcription factor activity, RNA polymerase II-specific"/>
    <property type="evidence" value="ECO:0007669"/>
    <property type="project" value="TreeGrafter"/>
</dbReference>
<evidence type="ECO:0000313" key="9">
    <source>
        <dbReference type="WBParaSite" id="Csp11.Scaffold408.g946.t1"/>
    </source>
</evidence>
<dbReference type="WBParaSite" id="Csp11.Scaffold408.g946.t1">
    <property type="protein sequence ID" value="Csp11.Scaffold408.g946.t1"/>
    <property type="gene ID" value="Csp11.Scaffold408.g946"/>
</dbReference>
<dbReference type="CDD" id="cd00182">
    <property type="entry name" value="T-box"/>
    <property type="match status" value="1"/>
</dbReference>